<evidence type="ECO:0000313" key="1">
    <source>
        <dbReference type="EMBL" id="GBL92531.1"/>
    </source>
</evidence>
<accession>A0A4Y2BJT6</accession>
<proteinExistence type="predicted"/>
<sequence length="126" mass="14115">MYAHPSQLNSLVAVKSRGAGNPTKLFSCGRNCPYALSLTSIVRFLMQGNRIQLPNLRRNGANVGGILEFQGCVPVFSLSGNQGTSSPVSGKDLLVERWYFKAPYFSFLYYTRTVIHMRGLWNCEYL</sequence>
<name>A0A4Y2BJT6_ARAVE</name>
<organism evidence="1 2">
    <name type="scientific">Araneus ventricosus</name>
    <name type="common">Orbweaver spider</name>
    <name type="synonym">Epeira ventricosa</name>
    <dbReference type="NCBI Taxonomy" id="182803"/>
    <lineage>
        <taxon>Eukaryota</taxon>
        <taxon>Metazoa</taxon>
        <taxon>Ecdysozoa</taxon>
        <taxon>Arthropoda</taxon>
        <taxon>Chelicerata</taxon>
        <taxon>Arachnida</taxon>
        <taxon>Araneae</taxon>
        <taxon>Araneomorphae</taxon>
        <taxon>Entelegynae</taxon>
        <taxon>Araneoidea</taxon>
        <taxon>Araneidae</taxon>
        <taxon>Araneus</taxon>
    </lineage>
</organism>
<dbReference type="AlphaFoldDB" id="A0A4Y2BJT6"/>
<comment type="caution">
    <text evidence="1">The sequence shown here is derived from an EMBL/GenBank/DDBJ whole genome shotgun (WGS) entry which is preliminary data.</text>
</comment>
<dbReference type="Proteomes" id="UP000499080">
    <property type="component" value="Unassembled WGS sequence"/>
</dbReference>
<gene>
    <name evidence="1" type="ORF">AVEN_163816_1</name>
</gene>
<dbReference type="EMBL" id="BGPR01083707">
    <property type="protein sequence ID" value="GBL92531.1"/>
    <property type="molecule type" value="Genomic_DNA"/>
</dbReference>
<keyword evidence="2" id="KW-1185">Reference proteome</keyword>
<evidence type="ECO:0000313" key="2">
    <source>
        <dbReference type="Proteomes" id="UP000499080"/>
    </source>
</evidence>
<reference evidence="1 2" key="1">
    <citation type="journal article" date="2019" name="Sci. Rep.">
        <title>Orb-weaving spider Araneus ventricosus genome elucidates the spidroin gene catalogue.</title>
        <authorList>
            <person name="Kono N."/>
            <person name="Nakamura H."/>
            <person name="Ohtoshi R."/>
            <person name="Moran D.A.P."/>
            <person name="Shinohara A."/>
            <person name="Yoshida Y."/>
            <person name="Fujiwara M."/>
            <person name="Mori M."/>
            <person name="Tomita M."/>
            <person name="Arakawa K."/>
        </authorList>
    </citation>
    <scope>NUCLEOTIDE SEQUENCE [LARGE SCALE GENOMIC DNA]</scope>
</reference>
<protein>
    <submittedName>
        <fullName evidence="1">Uncharacterized protein</fullName>
    </submittedName>
</protein>